<dbReference type="CDD" id="cd01577">
    <property type="entry name" value="IPMI_Swivel"/>
    <property type="match status" value="1"/>
</dbReference>
<keyword evidence="13" id="KW-1185">Reference proteome</keyword>
<dbReference type="Pfam" id="PF00694">
    <property type="entry name" value="Aconitase_C"/>
    <property type="match status" value="1"/>
</dbReference>
<keyword evidence="8 10" id="KW-0456">Lyase</keyword>
<dbReference type="SUPFAM" id="SSF52016">
    <property type="entry name" value="LeuD/IlvD-like"/>
    <property type="match status" value="1"/>
</dbReference>
<name>A0ABT4XJI9_9PSED</name>
<keyword evidence="9 10" id="KW-0100">Branched-chain amino acid biosynthesis</keyword>
<evidence type="ECO:0000256" key="7">
    <source>
        <dbReference type="ARBA" id="ARBA00022605"/>
    </source>
</evidence>
<protein>
    <recommendedName>
        <fullName evidence="10">3-isopropylmalate dehydratase small subunit</fullName>
        <ecNumber evidence="10">4.2.1.33</ecNumber>
    </recommendedName>
    <alternativeName>
        <fullName evidence="10">Alpha-IPM isomerase</fullName>
        <shortName evidence="10">IPMI</shortName>
    </alternativeName>
    <alternativeName>
        <fullName evidence="10">Isopropylmalate isomerase</fullName>
    </alternativeName>
</protein>
<evidence type="ECO:0000256" key="6">
    <source>
        <dbReference type="ARBA" id="ARBA00022430"/>
    </source>
</evidence>
<dbReference type="InterPro" id="IPR004431">
    <property type="entry name" value="3-IsopropMal_deHydase_ssu"/>
</dbReference>
<dbReference type="InterPro" id="IPR015928">
    <property type="entry name" value="Aconitase/3IPM_dehydase_swvl"/>
</dbReference>
<dbReference type="NCBIfam" id="TIGR00171">
    <property type="entry name" value="leuD"/>
    <property type="match status" value="1"/>
</dbReference>
<evidence type="ECO:0000256" key="3">
    <source>
        <dbReference type="ARBA" id="ARBA00004729"/>
    </source>
</evidence>
<dbReference type="PANTHER" id="PTHR43345:SF5">
    <property type="entry name" value="3-ISOPROPYLMALATE DEHYDRATASE SMALL SUBUNIT"/>
    <property type="match status" value="1"/>
</dbReference>
<comment type="catalytic activity">
    <reaction evidence="1 10">
        <text>(2R,3S)-3-isopropylmalate = (2S)-2-isopropylmalate</text>
        <dbReference type="Rhea" id="RHEA:32287"/>
        <dbReference type="ChEBI" id="CHEBI:1178"/>
        <dbReference type="ChEBI" id="CHEBI:35121"/>
        <dbReference type="EC" id="4.2.1.33"/>
    </reaction>
</comment>
<evidence type="ECO:0000256" key="9">
    <source>
        <dbReference type="ARBA" id="ARBA00023304"/>
    </source>
</evidence>
<dbReference type="RefSeq" id="WP_271349247.1">
    <property type="nucleotide sequence ID" value="NZ_JAQJZJ010000009.1"/>
</dbReference>
<evidence type="ECO:0000259" key="11">
    <source>
        <dbReference type="Pfam" id="PF00694"/>
    </source>
</evidence>
<comment type="caution">
    <text evidence="12">The sequence shown here is derived from an EMBL/GenBank/DDBJ whole genome shotgun (WGS) entry which is preliminary data.</text>
</comment>
<evidence type="ECO:0000256" key="10">
    <source>
        <dbReference type="HAMAP-Rule" id="MF_01031"/>
    </source>
</evidence>
<dbReference type="NCBIfam" id="NF002458">
    <property type="entry name" value="PRK01641.1"/>
    <property type="match status" value="1"/>
</dbReference>
<keyword evidence="7 10" id="KW-0028">Amino-acid biosynthesis</keyword>
<accession>A0ABT4XJI9</accession>
<evidence type="ECO:0000256" key="4">
    <source>
        <dbReference type="ARBA" id="ARBA00009845"/>
    </source>
</evidence>
<gene>
    <name evidence="10 12" type="primary">leuD</name>
    <name evidence="12" type="ORF">PH586_18445</name>
</gene>
<evidence type="ECO:0000256" key="2">
    <source>
        <dbReference type="ARBA" id="ARBA00002695"/>
    </source>
</evidence>
<evidence type="ECO:0000313" key="13">
    <source>
        <dbReference type="Proteomes" id="UP001212042"/>
    </source>
</evidence>
<evidence type="ECO:0000256" key="5">
    <source>
        <dbReference type="ARBA" id="ARBA00011271"/>
    </source>
</evidence>
<dbReference type="InterPro" id="IPR000573">
    <property type="entry name" value="AconitaseA/IPMdHydase_ssu_swvl"/>
</dbReference>
<dbReference type="PANTHER" id="PTHR43345">
    <property type="entry name" value="3-ISOPROPYLMALATE DEHYDRATASE SMALL SUBUNIT 2-RELATED-RELATED"/>
    <property type="match status" value="1"/>
</dbReference>
<feature type="domain" description="Aconitase A/isopropylmalate dehydratase small subunit swivel" evidence="11">
    <location>
        <begin position="1"/>
        <end position="132"/>
    </location>
</feature>
<dbReference type="Proteomes" id="UP001212042">
    <property type="component" value="Unassembled WGS sequence"/>
</dbReference>
<dbReference type="EMBL" id="JAQJZJ010000009">
    <property type="protein sequence ID" value="MDA7088370.1"/>
    <property type="molecule type" value="Genomic_DNA"/>
</dbReference>
<evidence type="ECO:0000256" key="1">
    <source>
        <dbReference type="ARBA" id="ARBA00000491"/>
    </source>
</evidence>
<organism evidence="12 13">
    <name type="scientific">Pseudomonas aestuarii</name>
    <dbReference type="NCBI Taxonomy" id="3018340"/>
    <lineage>
        <taxon>Bacteria</taxon>
        <taxon>Pseudomonadati</taxon>
        <taxon>Pseudomonadota</taxon>
        <taxon>Gammaproteobacteria</taxon>
        <taxon>Pseudomonadales</taxon>
        <taxon>Pseudomonadaceae</taxon>
        <taxon>Pseudomonas</taxon>
    </lineage>
</organism>
<dbReference type="Gene3D" id="3.20.19.10">
    <property type="entry name" value="Aconitase, domain 4"/>
    <property type="match status" value="1"/>
</dbReference>
<keyword evidence="6 10" id="KW-0432">Leucine biosynthesis</keyword>
<sequence>MRAFTQHTGLVAPLDRANVDTDQIIPKQFLKSIKRSGFGPNLFDEWRYLDVGQPNQDSSKRPLNPDFVLNFARYQGASVLLARENFGCGSSREHAPWALEEYGFRAIIAPSFADIFYNNSFKNGLLPIILKEDEVDALFQQAEASEGYQLTVDLAAQTVTRADGVQYGFEVDAFRKHCLLNGLDDIGLTLQDSDAIKAFEVGYQQRSPWLFGSIK</sequence>
<dbReference type="InterPro" id="IPR050075">
    <property type="entry name" value="LeuD"/>
</dbReference>
<comment type="subunit">
    <text evidence="5 10">Heterodimer of LeuC and LeuD.</text>
</comment>
<comment type="pathway">
    <text evidence="3 10">Amino-acid biosynthesis; L-leucine biosynthesis; L-leucine from 3-methyl-2-oxobutanoate: step 2/4.</text>
</comment>
<dbReference type="InterPro" id="IPR033940">
    <property type="entry name" value="IPMI_Swivel"/>
</dbReference>
<dbReference type="GO" id="GO:0003861">
    <property type="term" value="F:3-isopropylmalate dehydratase activity"/>
    <property type="evidence" value="ECO:0007669"/>
    <property type="project" value="UniProtKB-EC"/>
</dbReference>
<proteinExistence type="inferred from homology"/>
<evidence type="ECO:0000313" key="12">
    <source>
        <dbReference type="EMBL" id="MDA7088370.1"/>
    </source>
</evidence>
<dbReference type="EC" id="4.2.1.33" evidence="10"/>
<dbReference type="HAMAP" id="MF_01031">
    <property type="entry name" value="LeuD_type1"/>
    <property type="match status" value="1"/>
</dbReference>
<evidence type="ECO:0000256" key="8">
    <source>
        <dbReference type="ARBA" id="ARBA00023239"/>
    </source>
</evidence>
<reference evidence="12 13" key="1">
    <citation type="submission" date="2023-01" db="EMBL/GenBank/DDBJ databases">
        <title>Pseudomonas SA3-5T sp. nov., isolated from tidal flat sediment.</title>
        <authorList>
            <person name="Kim H.S."/>
            <person name="Kim J.-S."/>
            <person name="Suh M.K."/>
            <person name="Eom M.K."/>
            <person name="Lee J.-S."/>
        </authorList>
    </citation>
    <scope>NUCLEOTIDE SEQUENCE [LARGE SCALE GENOMIC DNA]</scope>
    <source>
        <strain evidence="12 13">SA3-5</strain>
    </source>
</reference>
<comment type="function">
    <text evidence="2 10">Catalyzes the isomerization between 2-isopropylmalate and 3-isopropylmalate, via the formation of 2-isopropylmaleate.</text>
</comment>
<comment type="similarity">
    <text evidence="4 10">Belongs to the LeuD family. LeuD type 1 subfamily.</text>
</comment>